<sequence>MYFWFFEARENPKTAPLTLWLQGGPGGSGLVGLYQENGPCRINNDSSSVSFNPFSWNNVSNMIYIDQPIPTGFSQGTRELNNSVSAAQDVWQFLQVLFADKRFKPYQRNDFGIWTESYGGHYGPIFAKYFLDQNAAIKSGSIRGVPINLKNLGIGDGLTDPLVQYESYFTYAVSNPYFPTATNATLTSANQSWSGAGGCRDQLIKCYNTTDPTDCAIAQNNCDSDVTHRLSGSRNPDYNITLYVNDTARKQRIGAEGAFEEVNSGVPFGFAGEWMQNSRPALEAVVDTGVRTILYVGDADYLFNYFGVEAMLDQMQTKFSSKWARQDFSNFTVHGEPAGLFKNAGTLS</sequence>
<dbReference type="GO" id="GO:0004185">
    <property type="term" value="F:serine-type carboxypeptidase activity"/>
    <property type="evidence" value="ECO:0007669"/>
    <property type="project" value="UniProtKB-UniRule"/>
</dbReference>
<keyword evidence="4 6" id="KW-0378">Hydrolase</keyword>
<dbReference type="AlphaFoldDB" id="A0A5C2S8J2"/>
<keyword evidence="5" id="KW-0325">Glycoprotein</keyword>
<dbReference type="PRINTS" id="PR00724">
    <property type="entry name" value="CRBOXYPTASEC"/>
</dbReference>
<name>A0A5C2S8J2_9APHY</name>
<accession>A0A5C2S8J2</accession>
<comment type="similarity">
    <text evidence="1 6">Belongs to the peptidase S10 family.</text>
</comment>
<dbReference type="GO" id="GO:0000324">
    <property type="term" value="C:fungal-type vacuole"/>
    <property type="evidence" value="ECO:0007669"/>
    <property type="project" value="TreeGrafter"/>
</dbReference>
<evidence type="ECO:0000256" key="3">
    <source>
        <dbReference type="ARBA" id="ARBA00022670"/>
    </source>
</evidence>
<dbReference type="PANTHER" id="PTHR11802">
    <property type="entry name" value="SERINE PROTEASE FAMILY S10 SERINE CARBOXYPEPTIDASE"/>
    <property type="match status" value="1"/>
</dbReference>
<dbReference type="EMBL" id="ML122267">
    <property type="protein sequence ID" value="RPD60143.1"/>
    <property type="molecule type" value="Genomic_DNA"/>
</dbReference>
<evidence type="ECO:0000256" key="2">
    <source>
        <dbReference type="ARBA" id="ARBA00022645"/>
    </source>
</evidence>
<evidence type="ECO:0000256" key="5">
    <source>
        <dbReference type="ARBA" id="ARBA00023180"/>
    </source>
</evidence>
<dbReference type="GO" id="GO:0006508">
    <property type="term" value="P:proteolysis"/>
    <property type="evidence" value="ECO:0007669"/>
    <property type="project" value="UniProtKB-KW"/>
</dbReference>
<dbReference type="Proteomes" id="UP000313359">
    <property type="component" value="Unassembled WGS sequence"/>
</dbReference>
<reference evidence="7" key="1">
    <citation type="journal article" date="2018" name="Genome Biol. Evol.">
        <title>Genomics and development of Lentinus tigrinus, a white-rot wood-decaying mushroom with dimorphic fruiting bodies.</title>
        <authorList>
            <person name="Wu B."/>
            <person name="Xu Z."/>
            <person name="Knudson A."/>
            <person name="Carlson A."/>
            <person name="Chen N."/>
            <person name="Kovaka S."/>
            <person name="LaButti K."/>
            <person name="Lipzen A."/>
            <person name="Pennachio C."/>
            <person name="Riley R."/>
            <person name="Schakwitz W."/>
            <person name="Umezawa K."/>
            <person name="Ohm R.A."/>
            <person name="Grigoriev I.V."/>
            <person name="Nagy L.G."/>
            <person name="Gibbons J."/>
            <person name="Hibbett D."/>
        </authorList>
    </citation>
    <scope>NUCLEOTIDE SEQUENCE [LARGE SCALE GENOMIC DNA]</scope>
    <source>
        <strain evidence="7">ALCF2SS1-6</strain>
    </source>
</reference>
<dbReference type="OrthoDB" id="443318at2759"/>
<keyword evidence="8" id="KW-1185">Reference proteome</keyword>
<dbReference type="Pfam" id="PF00450">
    <property type="entry name" value="Peptidase_S10"/>
    <property type="match status" value="1"/>
</dbReference>
<dbReference type="InterPro" id="IPR018202">
    <property type="entry name" value="Ser_caboxypep_ser_AS"/>
</dbReference>
<evidence type="ECO:0000256" key="1">
    <source>
        <dbReference type="ARBA" id="ARBA00009431"/>
    </source>
</evidence>
<keyword evidence="3 6" id="KW-0645">Protease</keyword>
<dbReference type="InterPro" id="IPR001563">
    <property type="entry name" value="Peptidase_S10"/>
</dbReference>
<dbReference type="Gene3D" id="3.40.50.1820">
    <property type="entry name" value="alpha/beta hydrolase"/>
    <property type="match status" value="1"/>
</dbReference>
<evidence type="ECO:0000256" key="4">
    <source>
        <dbReference type="ARBA" id="ARBA00022801"/>
    </source>
</evidence>
<dbReference type="PROSITE" id="PS00131">
    <property type="entry name" value="CARBOXYPEPT_SER_SER"/>
    <property type="match status" value="1"/>
</dbReference>
<gene>
    <name evidence="7" type="ORF">L227DRAFT_611536</name>
</gene>
<dbReference type="PANTHER" id="PTHR11802:SF64">
    <property type="entry name" value="CARBOXYPEPTIDASE"/>
    <property type="match status" value="1"/>
</dbReference>
<evidence type="ECO:0000256" key="6">
    <source>
        <dbReference type="RuleBase" id="RU361156"/>
    </source>
</evidence>
<dbReference type="SUPFAM" id="SSF53474">
    <property type="entry name" value="alpha/beta-Hydrolases"/>
    <property type="match status" value="1"/>
</dbReference>
<dbReference type="STRING" id="1328759.A0A5C2S8J2"/>
<dbReference type="InterPro" id="IPR029058">
    <property type="entry name" value="AB_hydrolase_fold"/>
</dbReference>
<proteinExistence type="inferred from homology"/>
<organism evidence="7 8">
    <name type="scientific">Lentinus tigrinus ALCF2SS1-6</name>
    <dbReference type="NCBI Taxonomy" id="1328759"/>
    <lineage>
        <taxon>Eukaryota</taxon>
        <taxon>Fungi</taxon>
        <taxon>Dikarya</taxon>
        <taxon>Basidiomycota</taxon>
        <taxon>Agaricomycotina</taxon>
        <taxon>Agaricomycetes</taxon>
        <taxon>Polyporales</taxon>
        <taxon>Polyporaceae</taxon>
        <taxon>Lentinus</taxon>
    </lineage>
</organism>
<dbReference type="Gene3D" id="1.10.287.410">
    <property type="match status" value="1"/>
</dbReference>
<evidence type="ECO:0000313" key="8">
    <source>
        <dbReference type="Proteomes" id="UP000313359"/>
    </source>
</evidence>
<evidence type="ECO:0000313" key="7">
    <source>
        <dbReference type="EMBL" id="RPD60143.1"/>
    </source>
</evidence>
<keyword evidence="2 6" id="KW-0121">Carboxypeptidase</keyword>
<protein>
    <recommendedName>
        <fullName evidence="6">Carboxypeptidase</fullName>
        <ecNumber evidence="6">3.4.16.-</ecNumber>
    </recommendedName>
</protein>
<dbReference type="EC" id="3.4.16.-" evidence="6"/>